<dbReference type="EC" id="2.5.1.9" evidence="4 9"/>
<dbReference type="InterPro" id="IPR017938">
    <property type="entry name" value="Riboflavin_synthase-like_b-brl"/>
</dbReference>
<evidence type="ECO:0000256" key="2">
    <source>
        <dbReference type="ARBA" id="ARBA00002803"/>
    </source>
</evidence>
<feature type="repeat" description="Lumazine-binding" evidence="10">
    <location>
        <begin position="102"/>
        <end position="208"/>
    </location>
</feature>
<dbReference type="InterPro" id="IPR026017">
    <property type="entry name" value="Lumazine-bd_dom"/>
</dbReference>
<evidence type="ECO:0000259" key="11">
    <source>
        <dbReference type="PROSITE" id="PS51177"/>
    </source>
</evidence>
<dbReference type="NCBIfam" id="TIGR00187">
    <property type="entry name" value="ribE"/>
    <property type="match status" value="1"/>
</dbReference>
<protein>
    <recommendedName>
        <fullName evidence="5 9">Riboflavin synthase</fullName>
        <ecNumber evidence="4 9">2.5.1.9</ecNumber>
    </recommendedName>
</protein>
<evidence type="ECO:0000313" key="12">
    <source>
        <dbReference type="EMBL" id="XBP71410.1"/>
    </source>
</evidence>
<dbReference type="Gene3D" id="2.40.30.20">
    <property type="match status" value="2"/>
</dbReference>
<dbReference type="NCBIfam" id="NF006767">
    <property type="entry name" value="PRK09289.1"/>
    <property type="match status" value="1"/>
</dbReference>
<sequence length="219" mass="23192">MFTGIITGMGRIIAIHSQGSSSHHGKRLTVETPAGYLDDVELGDSIALNGACMTATSLDPASNRFTIDISAESLDKTCGLDQPGIINLEKALRAHDRLGGHIVSGHVDGIGSVTHFDEVGESWELRILAPQALGKYLAYKGSITVNGVSLTVNRVVDLAGDASQAPGCEISINLIPHTVQNTALGQLAQGSQVNLEIDLIARYVERMLQDSPIKQPTAQ</sequence>
<evidence type="ECO:0000256" key="10">
    <source>
        <dbReference type="PROSITE-ProRule" id="PRU00524"/>
    </source>
</evidence>
<dbReference type="SUPFAM" id="SSF63380">
    <property type="entry name" value="Riboflavin synthase domain-like"/>
    <property type="match status" value="2"/>
</dbReference>
<evidence type="ECO:0000256" key="8">
    <source>
        <dbReference type="ARBA" id="ARBA00022737"/>
    </source>
</evidence>
<dbReference type="PROSITE" id="PS51177">
    <property type="entry name" value="LUMAZINE_BIND"/>
    <property type="match status" value="2"/>
</dbReference>
<organism evidence="12">
    <name type="scientific">Polaromonas hydrogenivorans</name>
    <dbReference type="NCBI Taxonomy" id="335476"/>
    <lineage>
        <taxon>Bacteria</taxon>
        <taxon>Pseudomonadati</taxon>
        <taxon>Pseudomonadota</taxon>
        <taxon>Betaproteobacteria</taxon>
        <taxon>Burkholderiales</taxon>
        <taxon>Comamonadaceae</taxon>
        <taxon>Polaromonas</taxon>
    </lineage>
</organism>
<dbReference type="PANTHER" id="PTHR21098">
    <property type="entry name" value="RIBOFLAVIN SYNTHASE ALPHA CHAIN"/>
    <property type="match status" value="1"/>
</dbReference>
<evidence type="ECO:0000256" key="7">
    <source>
        <dbReference type="ARBA" id="ARBA00022679"/>
    </source>
</evidence>
<gene>
    <name evidence="12" type="ORF">ABLV49_06325</name>
</gene>
<feature type="repeat" description="Lumazine-binding" evidence="10">
    <location>
        <begin position="1"/>
        <end position="101"/>
    </location>
</feature>
<evidence type="ECO:0000256" key="1">
    <source>
        <dbReference type="ARBA" id="ARBA00000968"/>
    </source>
</evidence>
<comment type="function">
    <text evidence="2">Catalyzes the dismutation of two molecules of 6,7-dimethyl-8-ribityllumazine, resulting in the formation of riboflavin and 5-amino-6-(D-ribitylamino)uracil.</text>
</comment>
<dbReference type="GO" id="GO:0004746">
    <property type="term" value="F:riboflavin synthase activity"/>
    <property type="evidence" value="ECO:0007669"/>
    <property type="project" value="UniProtKB-UniRule"/>
</dbReference>
<evidence type="ECO:0000256" key="3">
    <source>
        <dbReference type="ARBA" id="ARBA00004887"/>
    </source>
</evidence>
<feature type="domain" description="Lumazine-binding" evidence="11">
    <location>
        <begin position="1"/>
        <end position="101"/>
    </location>
</feature>
<dbReference type="InterPro" id="IPR023366">
    <property type="entry name" value="ATP_synth_asu-like_sf"/>
</dbReference>
<keyword evidence="8" id="KW-0677">Repeat</keyword>
<keyword evidence="6" id="KW-0686">Riboflavin biosynthesis</keyword>
<dbReference type="GO" id="GO:0009231">
    <property type="term" value="P:riboflavin biosynthetic process"/>
    <property type="evidence" value="ECO:0007669"/>
    <property type="project" value="UniProtKB-KW"/>
</dbReference>
<feature type="domain" description="Lumazine-binding" evidence="11">
    <location>
        <begin position="102"/>
        <end position="208"/>
    </location>
</feature>
<keyword evidence="7 12" id="KW-0808">Transferase</keyword>
<dbReference type="Pfam" id="PF00677">
    <property type="entry name" value="Lum_binding"/>
    <property type="match status" value="2"/>
</dbReference>
<dbReference type="PANTHER" id="PTHR21098:SF12">
    <property type="entry name" value="RIBOFLAVIN SYNTHASE"/>
    <property type="match status" value="1"/>
</dbReference>
<evidence type="ECO:0000256" key="6">
    <source>
        <dbReference type="ARBA" id="ARBA00022619"/>
    </source>
</evidence>
<reference evidence="12" key="1">
    <citation type="submission" date="2024-05" db="EMBL/GenBank/DDBJ databases">
        <authorList>
            <person name="Bunk B."/>
            <person name="Swiderski J."/>
            <person name="Sproer C."/>
            <person name="Thiel V."/>
        </authorList>
    </citation>
    <scope>NUCLEOTIDE SEQUENCE</scope>
    <source>
        <strain evidence="12">DSM 17735</strain>
    </source>
</reference>
<accession>A0AAU7LUW8</accession>
<comment type="pathway">
    <text evidence="3">Cofactor biosynthesis; riboflavin biosynthesis; riboflavin from 2-hydroxy-3-oxobutyl phosphate and 5-amino-6-(D-ribitylamino)uracil: step 2/2.</text>
</comment>
<dbReference type="EMBL" id="CP157675">
    <property type="protein sequence ID" value="XBP71410.1"/>
    <property type="molecule type" value="Genomic_DNA"/>
</dbReference>
<evidence type="ECO:0000256" key="4">
    <source>
        <dbReference type="ARBA" id="ARBA00012827"/>
    </source>
</evidence>
<dbReference type="InterPro" id="IPR001783">
    <property type="entry name" value="Lumazine-bd"/>
</dbReference>
<comment type="catalytic activity">
    <reaction evidence="1">
        <text>2 6,7-dimethyl-8-(1-D-ribityl)lumazine + H(+) = 5-amino-6-(D-ribitylamino)uracil + riboflavin</text>
        <dbReference type="Rhea" id="RHEA:20772"/>
        <dbReference type="ChEBI" id="CHEBI:15378"/>
        <dbReference type="ChEBI" id="CHEBI:15934"/>
        <dbReference type="ChEBI" id="CHEBI:57986"/>
        <dbReference type="ChEBI" id="CHEBI:58201"/>
        <dbReference type="EC" id="2.5.1.9"/>
    </reaction>
</comment>
<dbReference type="PIRSF" id="PIRSF000498">
    <property type="entry name" value="Riboflavin_syn_A"/>
    <property type="match status" value="1"/>
</dbReference>
<dbReference type="AlphaFoldDB" id="A0AAU7LUW8"/>
<name>A0AAU7LUW8_9BURK</name>
<proteinExistence type="predicted"/>
<evidence type="ECO:0000256" key="5">
    <source>
        <dbReference type="ARBA" id="ARBA00013950"/>
    </source>
</evidence>
<dbReference type="RefSeq" id="WP_349280788.1">
    <property type="nucleotide sequence ID" value="NZ_CBCSCU010000001.1"/>
</dbReference>
<dbReference type="CDD" id="cd00402">
    <property type="entry name" value="Riboflavin_synthase_like"/>
    <property type="match status" value="1"/>
</dbReference>
<evidence type="ECO:0000256" key="9">
    <source>
        <dbReference type="NCBIfam" id="TIGR00187"/>
    </source>
</evidence>